<dbReference type="EMBL" id="UPPP01000089">
    <property type="protein sequence ID" value="VBB08380.1"/>
    <property type="molecule type" value="Genomic_DNA"/>
</dbReference>
<dbReference type="EMBL" id="UPPP01000087">
    <property type="protein sequence ID" value="VBB08308.1"/>
    <property type="molecule type" value="Genomic_DNA"/>
</dbReference>
<dbReference type="PANTHER" id="PTHR42967">
    <property type="entry name" value="METAL DEPENDENT HYDROLASE"/>
    <property type="match status" value="1"/>
</dbReference>
<sequence>MRKLKIKWLGQSCFLITSENGTKILTDPFKNMLGYKLPEIEANIVSTSHNHSDHNNINAVKCSFTHFNELGTFDVNGIAIKGVATFHDKALGTKRGKNTIYNFSIDGINVCHCGDLGHVLTDTQINEIGTVDILLLPTGGRATIGALDAVQVMKQLNPAIVIPMHYRTKAFGLLGFLFEKVDKFIAASGLKTKKCEELDIDKADIKESKEDKEIVILQYD</sequence>
<name>A0A498RGQ8_9FIRM</name>
<dbReference type="PANTHER" id="PTHR42967:SF1">
    <property type="entry name" value="MBL FOLD METALLO-HYDROLASE"/>
    <property type="match status" value="1"/>
</dbReference>
<organism evidence="1 3">
    <name type="scientific">Lucifera butyrica</name>
    <dbReference type="NCBI Taxonomy" id="1351585"/>
    <lineage>
        <taxon>Bacteria</taxon>
        <taxon>Bacillati</taxon>
        <taxon>Bacillota</taxon>
        <taxon>Negativicutes</taxon>
        <taxon>Veillonellales</taxon>
        <taxon>Veillonellaceae</taxon>
        <taxon>Lucifera</taxon>
    </lineage>
</organism>
<proteinExistence type="predicted"/>
<dbReference type="AlphaFoldDB" id="A0A498RGQ8"/>
<dbReference type="Proteomes" id="UP000277811">
    <property type="component" value="Unassembled WGS sequence"/>
</dbReference>
<gene>
    <name evidence="1" type="ORF">LUCI_3579</name>
    <name evidence="2" type="ORF">LUCI_3652</name>
</gene>
<dbReference type="Pfam" id="PF13483">
    <property type="entry name" value="Lactamase_B_3"/>
    <property type="match status" value="1"/>
</dbReference>
<keyword evidence="3" id="KW-1185">Reference proteome</keyword>
<evidence type="ECO:0000313" key="2">
    <source>
        <dbReference type="EMBL" id="VBB08380.1"/>
    </source>
</evidence>
<reference evidence="1 3" key="1">
    <citation type="submission" date="2018-06" db="EMBL/GenBank/DDBJ databases">
        <authorList>
            <person name="Strepis N."/>
        </authorList>
    </citation>
    <scope>NUCLEOTIDE SEQUENCE [LARGE SCALE GENOMIC DNA]</scope>
    <source>
        <strain evidence="1">LUCI</strain>
    </source>
</reference>
<accession>A0A498RGQ8</accession>
<evidence type="ECO:0000313" key="1">
    <source>
        <dbReference type="EMBL" id="VBB08308.1"/>
    </source>
</evidence>
<dbReference type="InterPro" id="IPR036866">
    <property type="entry name" value="RibonucZ/Hydroxyglut_hydro"/>
</dbReference>
<evidence type="ECO:0000313" key="3">
    <source>
        <dbReference type="Proteomes" id="UP000277811"/>
    </source>
</evidence>
<dbReference type="SUPFAM" id="SSF56281">
    <property type="entry name" value="Metallo-hydrolase/oxidoreductase"/>
    <property type="match status" value="1"/>
</dbReference>
<dbReference type="Gene3D" id="3.60.15.10">
    <property type="entry name" value="Ribonuclease Z/Hydroxyacylglutathione hydrolase-like"/>
    <property type="match status" value="1"/>
</dbReference>
<protein>
    <submittedName>
        <fullName evidence="1">Metallo-beta-lactamase</fullName>
    </submittedName>
</protein>